<evidence type="ECO:0000313" key="2">
    <source>
        <dbReference type="EMBL" id="PZG17290.1"/>
    </source>
</evidence>
<dbReference type="OrthoDB" id="5185819at2"/>
<dbReference type="InterPro" id="IPR017517">
    <property type="entry name" value="Maleyloyr_isom"/>
</dbReference>
<sequence>MLWSPSNLLTLTTPQQLGRFCGPMTFPARTGLLWQGGDMGEYGRPLAAGVALLERAIDYTLGSLHSVTPAALCRATPCSDWNLRHLLEHLDDSLHTLTQAATGHVAGCPHTTEDPRDPAPTGANPALLVRDGATEMLGRWTAAGDGGGAGTVCVADRRLTGPMVAAAGAIEIAVHGWDVARACGEHRPIPPLMAEELLDLALLFVTCADRLSRFAPPVAVPAYAPAQDHLLAHLGRDPDWFAHN</sequence>
<dbReference type="InterPro" id="IPR017520">
    <property type="entry name" value="CHP03086"/>
</dbReference>
<dbReference type="Gene3D" id="1.20.120.450">
    <property type="entry name" value="dinb family like domain"/>
    <property type="match status" value="1"/>
</dbReference>
<name>A0A2W2EUP2_9ACTN</name>
<protein>
    <submittedName>
        <fullName evidence="2">TIGR03086 family protein</fullName>
    </submittedName>
</protein>
<feature type="domain" description="Mycothiol-dependent maleylpyruvate isomerase metal-binding" evidence="1">
    <location>
        <begin position="55"/>
        <end position="180"/>
    </location>
</feature>
<dbReference type="SUPFAM" id="SSF109854">
    <property type="entry name" value="DinB/YfiT-like putative metalloenzymes"/>
    <property type="match status" value="1"/>
</dbReference>
<dbReference type="NCBIfam" id="TIGR03083">
    <property type="entry name" value="maleylpyruvate isomerase family mycothiol-dependent enzyme"/>
    <property type="match status" value="1"/>
</dbReference>
<dbReference type="NCBIfam" id="TIGR03086">
    <property type="entry name" value="TIGR03086 family metal-binding protein"/>
    <property type="match status" value="1"/>
</dbReference>
<dbReference type="GO" id="GO:0046872">
    <property type="term" value="F:metal ion binding"/>
    <property type="evidence" value="ECO:0007669"/>
    <property type="project" value="InterPro"/>
</dbReference>
<organism evidence="2 3">
    <name type="scientific">Nonomuraea aridisoli</name>
    <dbReference type="NCBI Taxonomy" id="2070368"/>
    <lineage>
        <taxon>Bacteria</taxon>
        <taxon>Bacillati</taxon>
        <taxon>Actinomycetota</taxon>
        <taxon>Actinomycetes</taxon>
        <taxon>Streptosporangiales</taxon>
        <taxon>Streptosporangiaceae</taxon>
        <taxon>Nonomuraea</taxon>
    </lineage>
</organism>
<dbReference type="Proteomes" id="UP000249304">
    <property type="component" value="Unassembled WGS sequence"/>
</dbReference>
<dbReference type="InterPro" id="IPR034660">
    <property type="entry name" value="DinB/YfiT-like"/>
</dbReference>
<dbReference type="EMBL" id="POUD01000069">
    <property type="protein sequence ID" value="PZG17290.1"/>
    <property type="molecule type" value="Genomic_DNA"/>
</dbReference>
<evidence type="ECO:0000313" key="3">
    <source>
        <dbReference type="Proteomes" id="UP000249304"/>
    </source>
</evidence>
<dbReference type="AlphaFoldDB" id="A0A2W2EUP2"/>
<comment type="caution">
    <text evidence="2">The sequence shown here is derived from an EMBL/GenBank/DDBJ whole genome shotgun (WGS) entry which is preliminary data.</text>
</comment>
<keyword evidence="3" id="KW-1185">Reference proteome</keyword>
<dbReference type="InterPro" id="IPR024344">
    <property type="entry name" value="MDMPI_metal-binding"/>
</dbReference>
<dbReference type="Pfam" id="PF11716">
    <property type="entry name" value="MDMPI_N"/>
    <property type="match status" value="1"/>
</dbReference>
<gene>
    <name evidence="2" type="ORF">C1J01_18350</name>
</gene>
<reference evidence="2 3" key="1">
    <citation type="submission" date="2018-01" db="EMBL/GenBank/DDBJ databases">
        <title>Draft genome sequence of Nonomuraea sp. KC333.</title>
        <authorList>
            <person name="Sahin N."/>
            <person name="Saygin H."/>
            <person name="Ay H."/>
        </authorList>
    </citation>
    <scope>NUCLEOTIDE SEQUENCE [LARGE SCALE GENOMIC DNA]</scope>
    <source>
        <strain evidence="2 3">KC333</strain>
    </source>
</reference>
<proteinExistence type="predicted"/>
<accession>A0A2W2EUP2</accession>
<evidence type="ECO:0000259" key="1">
    <source>
        <dbReference type="Pfam" id="PF11716"/>
    </source>
</evidence>